<dbReference type="Proteomes" id="UP000039865">
    <property type="component" value="Unassembled WGS sequence"/>
</dbReference>
<evidence type="ECO:0000313" key="3">
    <source>
        <dbReference type="EMBL" id="CDW71442.1"/>
    </source>
</evidence>
<evidence type="ECO:0000256" key="2">
    <source>
        <dbReference type="SAM" id="MobiDB-lite"/>
    </source>
</evidence>
<name>A0A077ZN83_STYLE</name>
<reference evidence="3 4" key="1">
    <citation type="submission" date="2014-06" db="EMBL/GenBank/DDBJ databases">
        <authorList>
            <person name="Swart Estienne"/>
        </authorList>
    </citation>
    <scope>NUCLEOTIDE SEQUENCE [LARGE SCALE GENOMIC DNA]</scope>
    <source>
        <strain evidence="3 4">130c</strain>
    </source>
</reference>
<dbReference type="EMBL" id="CCKQ01000382">
    <property type="protein sequence ID" value="CDW71442.1"/>
    <property type="molecule type" value="Genomic_DNA"/>
</dbReference>
<proteinExistence type="predicted"/>
<protein>
    <submittedName>
        <fullName evidence="3">Uncharacterized protein</fullName>
    </submittedName>
</protein>
<accession>A0A077ZN83</accession>
<feature type="compositionally biased region" description="Low complexity" evidence="2">
    <location>
        <begin position="1"/>
        <end position="23"/>
    </location>
</feature>
<evidence type="ECO:0000313" key="4">
    <source>
        <dbReference type="Proteomes" id="UP000039865"/>
    </source>
</evidence>
<dbReference type="OrthoDB" id="323453at2759"/>
<feature type="coiled-coil region" evidence="1">
    <location>
        <begin position="102"/>
        <end position="129"/>
    </location>
</feature>
<feature type="region of interest" description="Disordered" evidence="2">
    <location>
        <begin position="1"/>
        <end position="26"/>
    </location>
</feature>
<feature type="compositionally biased region" description="Polar residues" evidence="2">
    <location>
        <begin position="284"/>
        <end position="293"/>
    </location>
</feature>
<feature type="region of interest" description="Disordered" evidence="2">
    <location>
        <begin position="284"/>
        <end position="307"/>
    </location>
</feature>
<organism evidence="3 4">
    <name type="scientific">Stylonychia lemnae</name>
    <name type="common">Ciliate</name>
    <dbReference type="NCBI Taxonomy" id="5949"/>
    <lineage>
        <taxon>Eukaryota</taxon>
        <taxon>Sar</taxon>
        <taxon>Alveolata</taxon>
        <taxon>Ciliophora</taxon>
        <taxon>Intramacronucleata</taxon>
        <taxon>Spirotrichea</taxon>
        <taxon>Stichotrichia</taxon>
        <taxon>Sporadotrichida</taxon>
        <taxon>Oxytrichidae</taxon>
        <taxon>Stylonychinae</taxon>
        <taxon>Stylonychia</taxon>
    </lineage>
</organism>
<evidence type="ECO:0000256" key="1">
    <source>
        <dbReference type="SAM" id="Coils"/>
    </source>
</evidence>
<dbReference type="InParanoid" id="A0A077ZN83"/>
<dbReference type="AlphaFoldDB" id="A0A077ZN83"/>
<keyword evidence="1" id="KW-0175">Coiled coil</keyword>
<sequence length="307" mass="34347">MENYSQLLQQTQQSQNGQENQQSCKTPLLGKLNGKRIFVKDSKNPPSNSKVTPGASILKNPIIKKNTAGIGAGFHKFQDNDTVFSIQRPITPEESKKKCLNCTSMEDFIKNLQQEIKRLQNLTNDLQMQLIMNGINPQMNAAPFGGQAGEQKQFQNICPLCTNQKHHQRPNTATRLRGDSGIRIRKQSMIQERKKQIIEKELEFVDQLKREQTQMLLETNGFNKMRQSSMFGGGNNSLLGSSGNGIGAANPFQMTNQFGRQSMPPIKKKVTIVAQLPPLVQTSLNSQSTSNISLDGDDMQLQNEKTQ</sequence>
<gene>
    <name evidence="3" type="primary">Contig10748.g11498</name>
    <name evidence="3" type="ORF">STYLEM_386</name>
</gene>
<keyword evidence="4" id="KW-1185">Reference proteome</keyword>